<dbReference type="Proteomes" id="UP001220022">
    <property type="component" value="Unassembled WGS sequence"/>
</dbReference>
<protein>
    <submittedName>
        <fullName evidence="1">Uncharacterized protein</fullName>
    </submittedName>
</protein>
<name>A0ABT5YZF2_9ACTN</name>
<gene>
    <name evidence="1" type="ORF">P2L57_14700</name>
</gene>
<dbReference type="RefSeq" id="WP_275814020.1">
    <property type="nucleotide sequence ID" value="NZ_BAAANM010000003.1"/>
</dbReference>
<reference evidence="1 2" key="1">
    <citation type="submission" date="2023-03" db="EMBL/GenBank/DDBJ databases">
        <title>Draft genome sequence of type strain Streptomyces ferralitis JCM 14344.</title>
        <authorList>
            <person name="Klaysubun C."/>
            <person name="Duangmal K."/>
        </authorList>
    </citation>
    <scope>NUCLEOTIDE SEQUENCE [LARGE SCALE GENOMIC DNA]</scope>
    <source>
        <strain evidence="1 2">JCM 14344</strain>
    </source>
</reference>
<comment type="caution">
    <text evidence="1">The sequence shown here is derived from an EMBL/GenBank/DDBJ whole genome shotgun (WGS) entry which is preliminary data.</text>
</comment>
<proteinExistence type="predicted"/>
<evidence type="ECO:0000313" key="2">
    <source>
        <dbReference type="Proteomes" id="UP001220022"/>
    </source>
</evidence>
<evidence type="ECO:0000313" key="1">
    <source>
        <dbReference type="EMBL" id="MDF2256925.1"/>
    </source>
</evidence>
<organism evidence="1 2">
    <name type="scientific">Streptantibioticus ferralitis</name>
    <dbReference type="NCBI Taxonomy" id="236510"/>
    <lineage>
        <taxon>Bacteria</taxon>
        <taxon>Bacillati</taxon>
        <taxon>Actinomycetota</taxon>
        <taxon>Actinomycetes</taxon>
        <taxon>Kitasatosporales</taxon>
        <taxon>Streptomycetaceae</taxon>
        <taxon>Streptantibioticus</taxon>
    </lineage>
</organism>
<dbReference type="EMBL" id="JARHTQ010000008">
    <property type="protein sequence ID" value="MDF2256925.1"/>
    <property type="molecule type" value="Genomic_DNA"/>
</dbReference>
<accession>A0ABT5YZF2</accession>
<keyword evidence="2" id="KW-1185">Reference proteome</keyword>
<sequence>MLLDGEALAIVRPYVLAHGRRQQRPRRCALVLATMGIDLGPRIIHGAEVAR</sequence>